<name>A0A4Q7VQ43_9BURK</name>
<dbReference type="Gene3D" id="3.50.50.60">
    <property type="entry name" value="FAD/NAD(P)-binding domain"/>
    <property type="match status" value="1"/>
</dbReference>
<dbReference type="GO" id="GO:0005737">
    <property type="term" value="C:cytoplasm"/>
    <property type="evidence" value="ECO:0007669"/>
    <property type="project" value="TreeGrafter"/>
</dbReference>
<keyword evidence="1" id="KW-0560">Oxidoreductase</keyword>
<dbReference type="EMBL" id="SHKO01000001">
    <property type="protein sequence ID" value="RZT98278.1"/>
    <property type="molecule type" value="Genomic_DNA"/>
</dbReference>
<evidence type="ECO:0000256" key="1">
    <source>
        <dbReference type="ARBA" id="ARBA00023002"/>
    </source>
</evidence>
<dbReference type="InterPro" id="IPR006076">
    <property type="entry name" value="FAD-dep_OxRdtase"/>
</dbReference>
<feature type="domain" description="FAD dependent oxidoreductase" evidence="2">
    <location>
        <begin position="8"/>
        <end position="352"/>
    </location>
</feature>
<dbReference type="Gene3D" id="3.30.9.10">
    <property type="entry name" value="D-Amino Acid Oxidase, subunit A, domain 2"/>
    <property type="match status" value="1"/>
</dbReference>
<dbReference type="PANTHER" id="PTHR13847">
    <property type="entry name" value="SARCOSINE DEHYDROGENASE-RELATED"/>
    <property type="match status" value="1"/>
</dbReference>
<accession>A0A4Q7VQ43</accession>
<evidence type="ECO:0000313" key="4">
    <source>
        <dbReference type="Proteomes" id="UP000293398"/>
    </source>
</evidence>
<organism evidence="3 4">
    <name type="scientific">Advenella incenata</name>
    <dbReference type="NCBI Taxonomy" id="267800"/>
    <lineage>
        <taxon>Bacteria</taxon>
        <taxon>Pseudomonadati</taxon>
        <taxon>Pseudomonadota</taxon>
        <taxon>Betaproteobacteria</taxon>
        <taxon>Burkholderiales</taxon>
        <taxon>Alcaligenaceae</taxon>
    </lineage>
</organism>
<reference evidence="3 4" key="1">
    <citation type="submission" date="2019-02" db="EMBL/GenBank/DDBJ databases">
        <title>Genomic Encyclopedia of Type Strains, Phase IV (KMG-IV): sequencing the most valuable type-strain genomes for metagenomic binning, comparative biology and taxonomic classification.</title>
        <authorList>
            <person name="Goeker M."/>
        </authorList>
    </citation>
    <scope>NUCLEOTIDE SEQUENCE [LARGE SCALE GENOMIC DNA]</scope>
    <source>
        <strain evidence="3 4">DSM 23814</strain>
    </source>
</reference>
<evidence type="ECO:0000313" key="3">
    <source>
        <dbReference type="EMBL" id="RZT98278.1"/>
    </source>
</evidence>
<sequence>MTAFTAQVAIIGSGIQGSAAARELAFRGVDVIVIEAEYAGRHASGVNAGGVRTLNRSIAELPLALASKRLWSRIEELVDDDCGYRQVGQLNVAVDDESLERFRRRNDEFIRANIPHVERLLTPEEVREILPDFAGPIAGGAYVPDDGYALPFHTTQAFRRKAEALGARFIEGDAVQAAKKAENGWRLFTASGHEVRANQIINCTGAWAAEIGKLFGDKLPIQPNGSMQIVTTRLPAFLPVVVGVWGRSMSAKQFENGTVVLGGGRRSPVDIKTKRADLTLPGLVLAARQASTFFPLLGKATIARSWSGIEAFTPDGMPVIGFGSAPGVVHAAGFSAHGFQVGPAIGVVLADLVTAGRSSIPIAALSLTRFNENRGH</sequence>
<dbReference type="AlphaFoldDB" id="A0A4Q7VQ43"/>
<keyword evidence="4" id="KW-1185">Reference proteome</keyword>
<dbReference type="PANTHER" id="PTHR13847:SF287">
    <property type="entry name" value="FAD-DEPENDENT OXIDOREDUCTASE DOMAIN-CONTAINING PROTEIN 1"/>
    <property type="match status" value="1"/>
</dbReference>
<evidence type="ECO:0000259" key="2">
    <source>
        <dbReference type="Pfam" id="PF01266"/>
    </source>
</evidence>
<dbReference type="Proteomes" id="UP000293398">
    <property type="component" value="Unassembled WGS sequence"/>
</dbReference>
<dbReference type="InterPro" id="IPR036188">
    <property type="entry name" value="FAD/NAD-bd_sf"/>
</dbReference>
<proteinExistence type="predicted"/>
<dbReference type="Pfam" id="PF01266">
    <property type="entry name" value="DAO"/>
    <property type="match status" value="1"/>
</dbReference>
<comment type="caution">
    <text evidence="3">The sequence shown here is derived from an EMBL/GenBank/DDBJ whole genome shotgun (WGS) entry which is preliminary data.</text>
</comment>
<dbReference type="SUPFAM" id="SSF51905">
    <property type="entry name" value="FAD/NAD(P)-binding domain"/>
    <property type="match status" value="1"/>
</dbReference>
<dbReference type="RefSeq" id="WP_130303005.1">
    <property type="nucleotide sequence ID" value="NZ_SHKO01000001.1"/>
</dbReference>
<protein>
    <submittedName>
        <fullName evidence="3">Sarcosine oxidase subunit beta</fullName>
    </submittedName>
</protein>
<dbReference type="GO" id="GO:0016491">
    <property type="term" value="F:oxidoreductase activity"/>
    <property type="evidence" value="ECO:0007669"/>
    <property type="project" value="UniProtKB-KW"/>
</dbReference>
<dbReference type="OrthoDB" id="8673905at2"/>
<gene>
    <name evidence="3" type="ORF">EV681_0054</name>
</gene>